<organism evidence="1 2">
    <name type="scientific">Nonomuraea antimicrobica</name>
    <dbReference type="NCBI Taxonomy" id="561173"/>
    <lineage>
        <taxon>Bacteria</taxon>
        <taxon>Bacillati</taxon>
        <taxon>Actinomycetota</taxon>
        <taxon>Actinomycetes</taxon>
        <taxon>Streptosporangiales</taxon>
        <taxon>Streptosporangiaceae</taxon>
        <taxon>Nonomuraea</taxon>
    </lineage>
</organism>
<evidence type="ECO:0000313" key="2">
    <source>
        <dbReference type="Proteomes" id="UP001500902"/>
    </source>
</evidence>
<name>A0ABP7CNJ2_9ACTN</name>
<reference evidence="2" key="1">
    <citation type="journal article" date="2019" name="Int. J. Syst. Evol. Microbiol.">
        <title>The Global Catalogue of Microorganisms (GCM) 10K type strain sequencing project: providing services to taxonomists for standard genome sequencing and annotation.</title>
        <authorList>
            <consortium name="The Broad Institute Genomics Platform"/>
            <consortium name="The Broad Institute Genome Sequencing Center for Infectious Disease"/>
            <person name="Wu L."/>
            <person name="Ma J."/>
        </authorList>
    </citation>
    <scope>NUCLEOTIDE SEQUENCE [LARGE SCALE GENOMIC DNA]</scope>
    <source>
        <strain evidence="2">JCM 16904</strain>
    </source>
</reference>
<dbReference type="EMBL" id="BAAAZP010000140">
    <property type="protein sequence ID" value="GAA3693855.1"/>
    <property type="molecule type" value="Genomic_DNA"/>
</dbReference>
<evidence type="ECO:0000313" key="1">
    <source>
        <dbReference type="EMBL" id="GAA3693855.1"/>
    </source>
</evidence>
<comment type="caution">
    <text evidence="1">The sequence shown here is derived from an EMBL/GenBank/DDBJ whole genome shotgun (WGS) entry which is preliminary data.</text>
</comment>
<proteinExistence type="predicted"/>
<dbReference type="RefSeq" id="WP_344887467.1">
    <property type="nucleotide sequence ID" value="NZ_BAAAZP010000140.1"/>
</dbReference>
<gene>
    <name evidence="1" type="ORF">GCM10022224_069180</name>
</gene>
<sequence length="300" mass="32465">MRETAQDDIGQALLRAFAEQGYEAALPDLHTISVRLPDGTTANADISAWRDHAANAGPGALQEAAAGYAAQAAAAFGRGSERIRDQDLRMRLYTDDALGEMRDSLVTRRLAPGLIETVVVDYPDSIMPLDRARLGDAPQDAAFGAAVAHSLAEEHYASTSSVGGVPVTHIGGTHRYVGAHAHVLRRHTGQAPYGALVSFPLPEYVLVHEIGGEAHLFAAMEAVQDLSRRLYDTGDKALSPQVYWWRPGRHEELPEAEALRSGLVPDLRPVGVQVDHQERSVAFQSADTGELAELWMRDHG</sequence>
<dbReference type="Proteomes" id="UP001500902">
    <property type="component" value="Unassembled WGS sequence"/>
</dbReference>
<keyword evidence="2" id="KW-1185">Reference proteome</keyword>
<protein>
    <submittedName>
        <fullName evidence="1">Uncharacterized protein</fullName>
    </submittedName>
</protein>
<accession>A0ABP7CNJ2</accession>